<dbReference type="EMBL" id="JELY01003559">
    <property type="protein sequence ID" value="KYF47971.1"/>
    <property type="molecule type" value="Genomic_DNA"/>
</dbReference>
<organism evidence="1 2">
    <name type="scientific">Sorangium cellulosum</name>
    <name type="common">Polyangium cellulosum</name>
    <dbReference type="NCBI Taxonomy" id="56"/>
    <lineage>
        <taxon>Bacteria</taxon>
        <taxon>Pseudomonadati</taxon>
        <taxon>Myxococcota</taxon>
        <taxon>Polyangia</taxon>
        <taxon>Polyangiales</taxon>
        <taxon>Polyangiaceae</taxon>
        <taxon>Sorangium</taxon>
    </lineage>
</organism>
<accession>A0A150NZX2</accession>
<proteinExistence type="predicted"/>
<name>A0A150NZX2_SORCE</name>
<gene>
    <name evidence="1" type="ORF">BE08_45335</name>
</gene>
<dbReference type="PANTHER" id="PTHR36455:SF1">
    <property type="entry name" value="BLR8292 PROTEIN"/>
    <property type="match status" value="1"/>
</dbReference>
<dbReference type="Proteomes" id="UP000075420">
    <property type="component" value="Unassembled WGS sequence"/>
</dbReference>
<evidence type="ECO:0000313" key="1">
    <source>
        <dbReference type="EMBL" id="KYF47971.1"/>
    </source>
</evidence>
<dbReference type="AlphaFoldDB" id="A0A150NZX2"/>
<dbReference type="NCBIfam" id="NF033819">
    <property type="entry name" value="IS66_TnpB"/>
    <property type="match status" value="1"/>
</dbReference>
<dbReference type="Pfam" id="PF05717">
    <property type="entry name" value="TnpB_IS66"/>
    <property type="match status" value="1"/>
</dbReference>
<dbReference type="InterPro" id="IPR008878">
    <property type="entry name" value="Transposase_IS66_Orf2"/>
</dbReference>
<dbReference type="PANTHER" id="PTHR36455">
    <property type="match status" value="1"/>
</dbReference>
<protein>
    <submittedName>
        <fullName evidence="1">Transposase</fullName>
    </submittedName>
</protein>
<comment type="caution">
    <text evidence="1">The sequence shown here is derived from an EMBL/GenBank/DDBJ whole genome shotgun (WGS) entry which is preliminary data.</text>
</comment>
<evidence type="ECO:0000313" key="2">
    <source>
        <dbReference type="Proteomes" id="UP000075420"/>
    </source>
</evidence>
<reference evidence="1 2" key="1">
    <citation type="submission" date="2014-02" db="EMBL/GenBank/DDBJ databases">
        <title>The small core and large imbalanced accessory genome model reveals a collaborative survival strategy of Sorangium cellulosum strains in nature.</title>
        <authorList>
            <person name="Han K."/>
            <person name="Peng R."/>
            <person name="Blom J."/>
            <person name="Li Y.-Z."/>
        </authorList>
    </citation>
    <scope>NUCLEOTIDE SEQUENCE [LARGE SCALE GENOMIC DNA]</scope>
    <source>
        <strain evidence="1 2">So0157-25</strain>
    </source>
</reference>
<sequence length="123" mass="13625">MIPGRVSIYVATEPLDLRRSFDGLAAVVREVLREDPLSGALFLFFNRAADRCKALWWDRSGYCLLYKRLERGTFRVPRASTPGGTSVVIEAAELAKILEGIALSPSKLRREVRLAETAPPPAP</sequence>